<keyword evidence="1" id="KW-0547">Nucleotide-binding</keyword>
<dbReference type="SMART" id="SM00382">
    <property type="entry name" value="AAA"/>
    <property type="match status" value="1"/>
</dbReference>
<dbReference type="GO" id="GO:0006281">
    <property type="term" value="P:DNA repair"/>
    <property type="evidence" value="ECO:0007669"/>
    <property type="project" value="UniProtKB-KW"/>
</dbReference>
<keyword evidence="1" id="KW-0234">DNA repair</keyword>
<dbReference type="Gene3D" id="3.40.50.300">
    <property type="entry name" value="P-loop containing nucleotide triphosphate hydrolases"/>
    <property type="match status" value="1"/>
</dbReference>
<dbReference type="Pfam" id="PF05970">
    <property type="entry name" value="PIF1"/>
    <property type="match status" value="1"/>
</dbReference>
<comment type="cofactor">
    <cofactor evidence="1">
        <name>Mg(2+)</name>
        <dbReference type="ChEBI" id="CHEBI:18420"/>
    </cofactor>
</comment>
<proteinExistence type="inferred from homology"/>
<dbReference type="InterPro" id="IPR027417">
    <property type="entry name" value="P-loop_NTPase"/>
</dbReference>
<dbReference type="EMBL" id="BDGU01000086">
    <property type="protein sequence ID" value="GAW02204.1"/>
    <property type="molecule type" value="Genomic_DNA"/>
</dbReference>
<evidence type="ECO:0000313" key="4">
    <source>
        <dbReference type="Proteomes" id="UP000188533"/>
    </source>
</evidence>
<protein>
    <recommendedName>
        <fullName evidence="1">ATP-dependent DNA helicase</fullName>
        <ecNumber evidence="1">5.6.2.3</ecNumber>
    </recommendedName>
</protein>
<dbReference type="GO" id="GO:0005524">
    <property type="term" value="F:ATP binding"/>
    <property type="evidence" value="ECO:0007669"/>
    <property type="project" value="UniProtKB-KW"/>
</dbReference>
<keyword evidence="1 3" id="KW-0347">Helicase</keyword>
<gene>
    <name evidence="3" type="ORF">LENED_003841</name>
</gene>
<dbReference type="EC" id="5.6.2.3" evidence="1"/>
<dbReference type="GO" id="GO:0000723">
    <property type="term" value="P:telomere maintenance"/>
    <property type="evidence" value="ECO:0007669"/>
    <property type="project" value="InterPro"/>
</dbReference>
<reference evidence="3 4" key="1">
    <citation type="submission" date="2016-08" db="EMBL/GenBank/DDBJ databases">
        <authorList>
            <consortium name="Lentinula edodes genome sequencing consortium"/>
            <person name="Sakamoto Y."/>
            <person name="Nakade K."/>
            <person name="Sato S."/>
            <person name="Yoshida Y."/>
            <person name="Miyazaki K."/>
            <person name="Natsume S."/>
            <person name="Konno N."/>
        </authorList>
    </citation>
    <scope>NUCLEOTIDE SEQUENCE [LARGE SCALE GENOMIC DNA]</scope>
    <source>
        <strain evidence="3 4">NBRC 111202</strain>
    </source>
</reference>
<keyword evidence="1" id="KW-0378">Hydrolase</keyword>
<reference evidence="3 4" key="2">
    <citation type="submission" date="2017-02" db="EMBL/GenBank/DDBJ databases">
        <title>A genome survey and senescence transcriptome analysis in Lentinula edodes.</title>
        <authorList>
            <person name="Sakamoto Y."/>
            <person name="Nakade K."/>
            <person name="Sato S."/>
            <person name="Yoshida Y."/>
            <person name="Miyazaki K."/>
            <person name="Natsume S."/>
            <person name="Konno N."/>
        </authorList>
    </citation>
    <scope>NUCLEOTIDE SEQUENCE [LARGE SCALE GENOMIC DNA]</scope>
    <source>
        <strain evidence="3 4">NBRC 111202</strain>
    </source>
</reference>
<accession>A0A1Q3E514</accession>
<dbReference type="SUPFAM" id="SSF52540">
    <property type="entry name" value="P-loop containing nucleoside triphosphate hydrolases"/>
    <property type="match status" value="2"/>
</dbReference>
<keyword evidence="4" id="KW-1185">Reference proteome</keyword>
<evidence type="ECO:0000259" key="2">
    <source>
        <dbReference type="SMART" id="SM00382"/>
    </source>
</evidence>
<sequence>MWLVGAPNPSEMREALKSAEFRAKVVTFISSTMRADVGKTLPELMAIKAQPSIAYQRPISPDDPQYEAKRLQQEIILARTLQFHECSPERCYKLIKGVMRCKRRAPWPTSEFDYIDEDGTWRMKRTVGYLNGFNPTILETQLCNNDQKLVTNGDETQDMTYYITTYSTKKRDRSTNESAILAQRLAYHREQERKNSDVAEASRKLVMRCATALNRNQELSAPEVISYLMGWGDRYISHTFAPIYLEGIVSFLRRYYVSLQEKRWARVATGDGGCEVVQVSDNTAAEVEEIRLTMVSGEVETRTQLDDYCHRGETLEHYNLKDFFADTYDKFEKGADGVVADNRTNTIRAGRIPGIRHQYLPSKKPNHVRLVRQEGHETVPLYVGRWFPRNDRPEDRVLYILLMLAILKPWREITDITKGFQTLEEVWSDFTEHCSDRTQDFIANVQYFYRCSDQSAARREKEYQSYVSPEVAGEETEMMIQDRVVGDDVPVGPDVASDEEIYKAQDREGMAQELYAYTAMESAYDAGVFEREFQAVSVAPIAGRCTLEERVDFQDWHKELLEYTSSGGRLVVNDIDMEHNLGQVVANAPPIASVERENIPDGVDRSGGVGRGLRDILNEEQARAHDIVVEHLQKTIAGEGPAQLLLLLQGPGGTGKTVVINAISETFERLGVKGYLAKTATTGVAASHFGGKTLHTWAGIKVGARAGEDLISNASIAIQRRRMANIGPARYLILDECSMATKELIGRTSTICTHVATVENKPNCDQYFGGMNVILCGDFHQYPPVGNGHGALYEPNSAGANSYSILGRHIYSEFNKTVTLKQQIRVKDERWMQLLSRLRTGSCNGDDLEELRKLRLDIESNPQTDFTEPGWNTAVLITPRNSVRRKWNKAAVRRHCKQKNQRLYSCPAEDTIAGESLTSGQLLRLAKFDTKRTGNLAHRVEIAVGMSAMVLANISTEADLANGTRGTVTHIILDDREPVEHEERDGATMLRYPPACIFFKPDGDTAVRLKGCPEGLLPIVPQEAKFSVPVNETGSRTITRRQLALTPGYAFTDLKSQGQTIEYVIVDLASPNYGSKLNAFGAYVSLSRSRGRDTIRILRGFDESIFVTHPSQVLEAEDEKLIGYEQATTRAWREGNLWALGQR</sequence>
<dbReference type="AlphaFoldDB" id="A0A1Q3E514"/>
<dbReference type="Proteomes" id="UP000188533">
    <property type="component" value="Unassembled WGS sequence"/>
</dbReference>
<evidence type="ECO:0000313" key="3">
    <source>
        <dbReference type="EMBL" id="GAW02204.1"/>
    </source>
</evidence>
<dbReference type="GO" id="GO:0043139">
    <property type="term" value="F:5'-3' DNA helicase activity"/>
    <property type="evidence" value="ECO:0007669"/>
    <property type="project" value="UniProtKB-EC"/>
</dbReference>
<dbReference type="GO" id="GO:0006310">
    <property type="term" value="P:DNA recombination"/>
    <property type="evidence" value="ECO:0007669"/>
    <property type="project" value="UniProtKB-KW"/>
</dbReference>
<dbReference type="PANTHER" id="PTHR47642">
    <property type="entry name" value="ATP-DEPENDENT DNA HELICASE"/>
    <property type="match status" value="1"/>
</dbReference>
<keyword evidence="1" id="KW-0227">DNA damage</keyword>
<dbReference type="InterPro" id="IPR010285">
    <property type="entry name" value="DNA_helicase_pif1-like_DEAD"/>
</dbReference>
<organism evidence="3 4">
    <name type="scientific">Lentinula edodes</name>
    <name type="common">Shiitake mushroom</name>
    <name type="synonym">Lentinus edodes</name>
    <dbReference type="NCBI Taxonomy" id="5353"/>
    <lineage>
        <taxon>Eukaryota</taxon>
        <taxon>Fungi</taxon>
        <taxon>Dikarya</taxon>
        <taxon>Basidiomycota</taxon>
        <taxon>Agaricomycotina</taxon>
        <taxon>Agaricomycetes</taxon>
        <taxon>Agaricomycetidae</taxon>
        <taxon>Agaricales</taxon>
        <taxon>Marasmiineae</taxon>
        <taxon>Omphalotaceae</taxon>
        <taxon>Lentinula</taxon>
    </lineage>
</organism>
<dbReference type="STRING" id="5353.A0A1Q3E514"/>
<feature type="domain" description="AAA+ ATPase" evidence="2">
    <location>
        <begin position="642"/>
        <end position="787"/>
    </location>
</feature>
<comment type="catalytic activity">
    <reaction evidence="1">
        <text>ATP + H2O = ADP + phosphate + H(+)</text>
        <dbReference type="Rhea" id="RHEA:13065"/>
        <dbReference type="ChEBI" id="CHEBI:15377"/>
        <dbReference type="ChEBI" id="CHEBI:15378"/>
        <dbReference type="ChEBI" id="CHEBI:30616"/>
        <dbReference type="ChEBI" id="CHEBI:43474"/>
        <dbReference type="ChEBI" id="CHEBI:456216"/>
        <dbReference type="EC" id="5.6.2.3"/>
    </reaction>
</comment>
<evidence type="ECO:0000256" key="1">
    <source>
        <dbReference type="RuleBase" id="RU363044"/>
    </source>
</evidence>
<comment type="similarity">
    <text evidence="1">Belongs to the helicase family.</text>
</comment>
<dbReference type="InterPro" id="IPR051055">
    <property type="entry name" value="PIF1_helicase"/>
</dbReference>
<comment type="caution">
    <text evidence="3">The sequence shown here is derived from an EMBL/GenBank/DDBJ whole genome shotgun (WGS) entry which is preliminary data.</text>
</comment>
<dbReference type="GO" id="GO:0016887">
    <property type="term" value="F:ATP hydrolysis activity"/>
    <property type="evidence" value="ECO:0007669"/>
    <property type="project" value="RHEA"/>
</dbReference>
<name>A0A1Q3E514_LENED</name>
<keyword evidence="1" id="KW-0233">DNA recombination</keyword>
<dbReference type="InterPro" id="IPR003593">
    <property type="entry name" value="AAA+_ATPase"/>
</dbReference>
<keyword evidence="1" id="KW-0067">ATP-binding</keyword>
<dbReference type="CDD" id="cd18809">
    <property type="entry name" value="SF1_C_RecD"/>
    <property type="match status" value="1"/>
</dbReference>